<dbReference type="AlphaFoldDB" id="A0A1A9Z370"/>
<dbReference type="VEuPathDB" id="VectorBase:GPAI002411"/>
<reference evidence="2" key="1">
    <citation type="submission" date="2014-03" db="EMBL/GenBank/DDBJ databases">
        <authorList>
            <person name="Aksoy S."/>
            <person name="Warren W."/>
            <person name="Wilson R.K."/>
        </authorList>
    </citation>
    <scope>NUCLEOTIDE SEQUENCE [LARGE SCALE GENOMIC DNA]</scope>
    <source>
        <strain evidence="2">IAEA</strain>
    </source>
</reference>
<sequence>MNIKLKNYKSVQEYVNELVIITLKLKNVGFNVDDELTASLIFAGLSDDFKSLTKRKLTVDTQSWAKKAVLHTKNYKEKPIQCCSCKEFGHLSFLIAKAKTITKHRYCNLHSVDNKKLVVANENELHVEWADDVDINILSEDINIAVTKIYQIHCTANPIFNPEDKGIIMSRDVDLLKGNRNEFIWRNGLCNPKLLQSYDSVNSGGSCNEIELIPDIE</sequence>
<reference evidence="1" key="2">
    <citation type="submission" date="2020-05" db="UniProtKB">
        <authorList>
            <consortium name="EnsemblMetazoa"/>
        </authorList>
    </citation>
    <scope>IDENTIFICATION</scope>
    <source>
        <strain evidence="1">IAEA</strain>
    </source>
</reference>
<keyword evidence="2" id="KW-1185">Reference proteome</keyword>
<proteinExistence type="predicted"/>
<name>A0A1A9Z370_GLOPL</name>
<evidence type="ECO:0000313" key="2">
    <source>
        <dbReference type="Proteomes" id="UP000092445"/>
    </source>
</evidence>
<dbReference type="EnsemblMetazoa" id="GPAI002411-RA">
    <property type="protein sequence ID" value="GPAI002411-PA"/>
    <property type="gene ID" value="GPAI002411"/>
</dbReference>
<accession>A0A1A9Z370</accession>
<dbReference type="Proteomes" id="UP000092445">
    <property type="component" value="Unassembled WGS sequence"/>
</dbReference>
<protein>
    <submittedName>
        <fullName evidence="1">Uncharacterized protein</fullName>
    </submittedName>
</protein>
<organism evidence="1 2">
    <name type="scientific">Glossina pallidipes</name>
    <name type="common">Tsetse fly</name>
    <dbReference type="NCBI Taxonomy" id="7398"/>
    <lineage>
        <taxon>Eukaryota</taxon>
        <taxon>Metazoa</taxon>
        <taxon>Ecdysozoa</taxon>
        <taxon>Arthropoda</taxon>
        <taxon>Hexapoda</taxon>
        <taxon>Insecta</taxon>
        <taxon>Pterygota</taxon>
        <taxon>Neoptera</taxon>
        <taxon>Endopterygota</taxon>
        <taxon>Diptera</taxon>
        <taxon>Brachycera</taxon>
        <taxon>Muscomorpha</taxon>
        <taxon>Hippoboscoidea</taxon>
        <taxon>Glossinidae</taxon>
        <taxon>Glossina</taxon>
    </lineage>
</organism>
<evidence type="ECO:0000313" key="1">
    <source>
        <dbReference type="EnsemblMetazoa" id="GPAI002411-PA"/>
    </source>
</evidence>